<evidence type="ECO:0000313" key="3">
    <source>
        <dbReference type="EMBL" id="KAF2651593.1"/>
    </source>
</evidence>
<accession>A0A6A6SYC9</accession>
<name>A0A6A6SYC9_9PLEO</name>
<dbReference type="Proteomes" id="UP000799324">
    <property type="component" value="Unassembled WGS sequence"/>
</dbReference>
<dbReference type="Gene3D" id="3.90.180.10">
    <property type="entry name" value="Medium-chain alcohol dehydrogenases, catalytic domain"/>
    <property type="match status" value="1"/>
</dbReference>
<dbReference type="Pfam" id="PF00107">
    <property type="entry name" value="ADH_zinc_N"/>
    <property type="match status" value="1"/>
</dbReference>
<dbReference type="InterPro" id="IPR013154">
    <property type="entry name" value="ADH-like_N"/>
</dbReference>
<dbReference type="PANTHER" id="PTHR43677">
    <property type="entry name" value="SHORT-CHAIN DEHYDROGENASE/REDUCTASE"/>
    <property type="match status" value="1"/>
</dbReference>
<proteinExistence type="predicted"/>
<reference evidence="3" key="1">
    <citation type="journal article" date="2020" name="Stud. Mycol.">
        <title>101 Dothideomycetes genomes: a test case for predicting lifestyles and emergence of pathogens.</title>
        <authorList>
            <person name="Haridas S."/>
            <person name="Albert R."/>
            <person name="Binder M."/>
            <person name="Bloem J."/>
            <person name="Labutti K."/>
            <person name="Salamov A."/>
            <person name="Andreopoulos B."/>
            <person name="Baker S."/>
            <person name="Barry K."/>
            <person name="Bills G."/>
            <person name="Bluhm B."/>
            <person name="Cannon C."/>
            <person name="Castanera R."/>
            <person name="Culley D."/>
            <person name="Daum C."/>
            <person name="Ezra D."/>
            <person name="Gonzalez J."/>
            <person name="Henrissat B."/>
            <person name="Kuo A."/>
            <person name="Liang C."/>
            <person name="Lipzen A."/>
            <person name="Lutzoni F."/>
            <person name="Magnuson J."/>
            <person name="Mondo S."/>
            <person name="Nolan M."/>
            <person name="Ohm R."/>
            <person name="Pangilinan J."/>
            <person name="Park H.-J."/>
            <person name="Ramirez L."/>
            <person name="Alfaro M."/>
            <person name="Sun H."/>
            <person name="Tritt A."/>
            <person name="Yoshinaga Y."/>
            <person name="Zwiers L.-H."/>
            <person name="Turgeon B."/>
            <person name="Goodwin S."/>
            <person name="Spatafora J."/>
            <person name="Crous P."/>
            <person name="Grigoriev I."/>
        </authorList>
    </citation>
    <scope>NUCLEOTIDE SEQUENCE</scope>
    <source>
        <strain evidence="3">CBS 122681</strain>
    </source>
</reference>
<dbReference type="GO" id="GO:0005739">
    <property type="term" value="C:mitochondrion"/>
    <property type="evidence" value="ECO:0007669"/>
    <property type="project" value="TreeGrafter"/>
</dbReference>
<dbReference type="OrthoDB" id="5407715at2759"/>
<dbReference type="InterPro" id="IPR051397">
    <property type="entry name" value="Zn-ADH-like_protein"/>
</dbReference>
<dbReference type="AlphaFoldDB" id="A0A6A6SYC9"/>
<gene>
    <name evidence="3" type="ORF">K491DRAFT_696357</name>
</gene>
<dbReference type="SUPFAM" id="SSF51735">
    <property type="entry name" value="NAD(P)-binding Rossmann-fold domains"/>
    <property type="match status" value="1"/>
</dbReference>
<dbReference type="Gene3D" id="3.40.50.720">
    <property type="entry name" value="NAD(P)-binding Rossmann-like Domain"/>
    <property type="match status" value="1"/>
</dbReference>
<dbReference type="InterPro" id="IPR013149">
    <property type="entry name" value="ADH-like_C"/>
</dbReference>
<dbReference type="PANTHER" id="PTHR43677:SF4">
    <property type="entry name" value="QUINONE OXIDOREDUCTASE-LIKE PROTEIN 2"/>
    <property type="match status" value="1"/>
</dbReference>
<feature type="domain" description="Alcohol dehydrogenase-like N-terminal" evidence="2">
    <location>
        <begin position="33"/>
        <end position="146"/>
    </location>
</feature>
<dbReference type="EMBL" id="MU004422">
    <property type="protein sequence ID" value="KAF2651593.1"/>
    <property type="molecule type" value="Genomic_DNA"/>
</dbReference>
<evidence type="ECO:0000259" key="2">
    <source>
        <dbReference type="Pfam" id="PF08240"/>
    </source>
</evidence>
<organism evidence="3 4">
    <name type="scientific">Lophiostoma macrostomum CBS 122681</name>
    <dbReference type="NCBI Taxonomy" id="1314788"/>
    <lineage>
        <taxon>Eukaryota</taxon>
        <taxon>Fungi</taxon>
        <taxon>Dikarya</taxon>
        <taxon>Ascomycota</taxon>
        <taxon>Pezizomycotina</taxon>
        <taxon>Dothideomycetes</taxon>
        <taxon>Pleosporomycetidae</taxon>
        <taxon>Pleosporales</taxon>
        <taxon>Lophiostomataceae</taxon>
        <taxon>Lophiostoma</taxon>
    </lineage>
</organism>
<evidence type="ECO:0000313" key="4">
    <source>
        <dbReference type="Proteomes" id="UP000799324"/>
    </source>
</evidence>
<dbReference type="GO" id="GO:0016491">
    <property type="term" value="F:oxidoreductase activity"/>
    <property type="evidence" value="ECO:0007669"/>
    <property type="project" value="TreeGrafter"/>
</dbReference>
<feature type="domain" description="Alcohol dehydrogenase-like C-terminal" evidence="1">
    <location>
        <begin position="198"/>
        <end position="330"/>
    </location>
</feature>
<dbReference type="InterPro" id="IPR011032">
    <property type="entry name" value="GroES-like_sf"/>
</dbReference>
<evidence type="ECO:0000259" key="1">
    <source>
        <dbReference type="Pfam" id="PF00107"/>
    </source>
</evidence>
<sequence length="376" mass="39792">MAKSAVQNRGLLLSSFKESLQIVDLPSPDASTGSVVVAVLATFVAPYAANVYNGTMQFNLPLPMTPGFSCVGRVHKTGADATSLKENDLVFVDPVVRGRDSADVTFLLGHFEGLHPAGRSLMENVWRNGTLQKFVAVPLENCFRLNENRLVKELSYTHAELATLLPYAVAAGPLLETANLQAGETIVIGPAGGTYSGAAVEIALALGANVVALGRSEEKLASLRKVLGDTERLQTVVMTGEPAKDVPTLQKLLPDGADVHNNWTPTGASEAIYLNTVGAVLKRNARVVLSGGTNTTEGLPNGLVVLKDISVTGKFMYNPKTVQGLIGFVSSGLLKIGERSGAVLRTFGLEQSLEALEVATKHGSWKDYIVVTPNDA</sequence>
<dbReference type="Pfam" id="PF08240">
    <property type="entry name" value="ADH_N"/>
    <property type="match status" value="1"/>
</dbReference>
<protein>
    <submittedName>
        <fullName evidence="3">GroES-like protein</fullName>
    </submittedName>
</protein>
<dbReference type="SUPFAM" id="SSF50129">
    <property type="entry name" value="GroES-like"/>
    <property type="match status" value="1"/>
</dbReference>
<dbReference type="CDD" id="cd05188">
    <property type="entry name" value="MDR"/>
    <property type="match status" value="1"/>
</dbReference>
<dbReference type="InterPro" id="IPR036291">
    <property type="entry name" value="NAD(P)-bd_dom_sf"/>
</dbReference>
<keyword evidence="4" id="KW-1185">Reference proteome</keyword>